<evidence type="ECO:0000313" key="3">
    <source>
        <dbReference type="EMBL" id="EFD93637.1"/>
    </source>
</evidence>
<dbReference type="EMBL" id="ADGP01000022">
    <property type="protein sequence ID" value="EFD93637.1"/>
    <property type="molecule type" value="Genomic_DNA"/>
</dbReference>
<sequence length="200" mass="22178">MYLIIDNYDSFVYTIAAYLQEAGKSVRVYRCDQISLQEIAALQPQGIILSPGPKHPADAKESRLIFQTFVGRIPILGICLGMQLIAHMAGAVVSRGAAPMHGKLSRITHTGTGLFFRLPPAFRVTRYHSLVVQKETLPAAYRCDAFSEDGVLMALHHATLPVWGVQFHPEALCTEYGHELLQNYCNLAEQFTFSETGDLP</sequence>
<dbReference type="PROSITE" id="PS51273">
    <property type="entry name" value="GATASE_TYPE_1"/>
    <property type="match status" value="1"/>
</dbReference>
<evidence type="ECO:0000256" key="1">
    <source>
        <dbReference type="ARBA" id="ARBA00022962"/>
    </source>
</evidence>
<dbReference type="CDD" id="cd01743">
    <property type="entry name" value="GATase1_Anthranilate_Synthase"/>
    <property type="match status" value="1"/>
</dbReference>
<dbReference type="PRINTS" id="PR00099">
    <property type="entry name" value="CPSGATASE"/>
</dbReference>
<dbReference type="GO" id="GO:0000162">
    <property type="term" value="P:L-tryptophan biosynthetic process"/>
    <property type="evidence" value="ECO:0007669"/>
    <property type="project" value="TreeGrafter"/>
</dbReference>
<dbReference type="eggNOG" id="COG0512">
    <property type="taxonomic scope" value="Bacteria"/>
</dbReference>
<feature type="domain" description="Glutamine amidotransferase" evidence="2">
    <location>
        <begin position="3"/>
        <end position="184"/>
    </location>
</feature>
<evidence type="ECO:0000313" key="4">
    <source>
        <dbReference type="EMBL" id="EGL42464.1"/>
    </source>
</evidence>
<dbReference type="Gene3D" id="3.40.50.880">
    <property type="match status" value="1"/>
</dbReference>
<dbReference type="OrthoDB" id="9804328at2"/>
<dbReference type="Proteomes" id="UP000004018">
    <property type="component" value="Unassembled WGS sequence"/>
</dbReference>
<dbReference type="GO" id="GO:0004049">
    <property type="term" value="F:anthranilate synthase activity"/>
    <property type="evidence" value="ECO:0007669"/>
    <property type="project" value="TreeGrafter"/>
</dbReference>
<dbReference type="PRINTS" id="PR00096">
    <property type="entry name" value="GATASE"/>
</dbReference>
<dbReference type="EMBL" id="AFIJ01000003">
    <property type="protein sequence ID" value="EGL42464.1"/>
    <property type="molecule type" value="Genomic_DNA"/>
</dbReference>
<dbReference type="STRING" id="699218.HMPREF0889_0441"/>
<dbReference type="InterPro" id="IPR006221">
    <property type="entry name" value="TrpG/PapA_dom"/>
</dbReference>
<name>D3LW05_9FIRM</name>
<dbReference type="FunFam" id="3.40.50.880:FF:000003">
    <property type="entry name" value="Anthranilate synthase component II"/>
    <property type="match status" value="1"/>
</dbReference>
<dbReference type="AlphaFoldDB" id="D3LW05"/>
<accession>D3LW05</accession>
<dbReference type="Proteomes" id="UP000003242">
    <property type="component" value="Unassembled WGS sequence"/>
</dbReference>
<comment type="caution">
    <text evidence="3">The sequence shown here is derived from an EMBL/GenBank/DDBJ whole genome shotgun (WGS) entry which is preliminary data.</text>
</comment>
<dbReference type="NCBIfam" id="TIGR00566">
    <property type="entry name" value="trpG_papA"/>
    <property type="match status" value="1"/>
</dbReference>
<dbReference type="GO" id="GO:0005829">
    <property type="term" value="C:cytosol"/>
    <property type="evidence" value="ECO:0007669"/>
    <property type="project" value="TreeGrafter"/>
</dbReference>
<reference evidence="5" key="1">
    <citation type="submission" date="2009-12" db="EMBL/GenBank/DDBJ databases">
        <title>Sequence of Clostridiales genomosp. BVAB3 str. UPII9-5.</title>
        <authorList>
            <person name="Madupu R."/>
            <person name="Durkin A.S."/>
            <person name="Torralba M."/>
            <person name="Methe B."/>
            <person name="Sutton G.G."/>
            <person name="Strausberg R.L."/>
            <person name="Nelson K.E."/>
        </authorList>
    </citation>
    <scope>NUCLEOTIDE SEQUENCE [LARGE SCALE GENOMIC DNA]</scope>
    <source>
        <strain evidence="5">28L</strain>
    </source>
</reference>
<dbReference type="PANTHER" id="PTHR43418">
    <property type="entry name" value="MULTIFUNCTIONAL TRYPTOPHAN BIOSYNTHESIS PROTEIN-RELATED"/>
    <property type="match status" value="1"/>
</dbReference>
<evidence type="ECO:0000313" key="6">
    <source>
        <dbReference type="Proteomes" id="UP000004018"/>
    </source>
</evidence>
<dbReference type="InterPro" id="IPR029062">
    <property type="entry name" value="Class_I_gatase-like"/>
</dbReference>
<dbReference type="PANTHER" id="PTHR43418:SF4">
    <property type="entry name" value="MULTIFUNCTIONAL TRYPTOPHAN BIOSYNTHESIS PROTEIN"/>
    <property type="match status" value="1"/>
</dbReference>
<dbReference type="RefSeq" id="WP_007390321.1">
    <property type="nucleotide sequence ID" value="NZ_ADGP01000022.1"/>
</dbReference>
<dbReference type="InterPro" id="IPR017926">
    <property type="entry name" value="GATASE"/>
</dbReference>
<keyword evidence="6" id="KW-1185">Reference proteome</keyword>
<reference evidence="4 6" key="3">
    <citation type="submission" date="2011-04" db="EMBL/GenBank/DDBJ databases">
        <authorList>
            <person name="Harkins D.M."/>
            <person name="Madupu R."/>
            <person name="Durkin A.S."/>
            <person name="Torralba M."/>
            <person name="Methe B."/>
            <person name="Sutton G.G."/>
            <person name="Nelson K.E."/>
        </authorList>
    </citation>
    <scope>NUCLEOTIDE SEQUENCE [LARGE SCALE GENOMIC DNA]</scope>
    <source>
        <strain evidence="4 6">UPII 199-6</strain>
    </source>
</reference>
<reference evidence="3" key="2">
    <citation type="submission" date="2009-12" db="EMBL/GenBank/DDBJ databases">
        <authorList>
            <person name="Madupu R."/>
            <person name="Durkin A.S."/>
            <person name="Torralba M."/>
            <person name="Methe B."/>
            <person name="Sutton G.G."/>
            <person name="Strausberg R.L."/>
            <person name="Nelson K.E."/>
        </authorList>
    </citation>
    <scope>NUCLEOTIDE SEQUENCE</scope>
    <source>
        <strain evidence="3">28L</strain>
    </source>
</reference>
<dbReference type="SUPFAM" id="SSF52317">
    <property type="entry name" value="Class I glutamine amidotransferase-like"/>
    <property type="match status" value="1"/>
</dbReference>
<dbReference type="InterPro" id="IPR050472">
    <property type="entry name" value="Anth_synth/Amidotransfase"/>
</dbReference>
<evidence type="ECO:0000313" key="5">
    <source>
        <dbReference type="Proteomes" id="UP000003242"/>
    </source>
</evidence>
<dbReference type="PRINTS" id="PR00097">
    <property type="entry name" value="ANTSNTHASEII"/>
</dbReference>
<evidence type="ECO:0000259" key="2">
    <source>
        <dbReference type="Pfam" id="PF00117"/>
    </source>
</evidence>
<keyword evidence="1 3" id="KW-0315">Glutamine amidotransferase</keyword>
<gene>
    <name evidence="3" type="ORF">HMPREF0889_0441</name>
    <name evidence="4" type="ORF">HMPREF1039_1551</name>
</gene>
<protein>
    <submittedName>
        <fullName evidence="3">Glutamine amidotransferase, class I</fullName>
    </submittedName>
</protein>
<proteinExistence type="predicted"/>
<dbReference type="Pfam" id="PF00117">
    <property type="entry name" value="GATase"/>
    <property type="match status" value="1"/>
</dbReference>
<organism evidence="3 5">
    <name type="scientific">Megasphaera lornae</name>
    <dbReference type="NCBI Taxonomy" id="1000568"/>
    <lineage>
        <taxon>Bacteria</taxon>
        <taxon>Bacillati</taxon>
        <taxon>Bacillota</taxon>
        <taxon>Negativicutes</taxon>
        <taxon>Veillonellales</taxon>
        <taxon>Veillonellaceae</taxon>
        <taxon>Megasphaera</taxon>
    </lineage>
</organism>